<evidence type="ECO:0000313" key="2">
    <source>
        <dbReference type="WBParaSite" id="Csp11.Scaffold630.g17695.t1"/>
    </source>
</evidence>
<dbReference type="WBParaSite" id="Csp11.Scaffold630.g17695.t1">
    <property type="protein sequence ID" value="Csp11.Scaffold630.g17695.t1"/>
    <property type="gene ID" value="Csp11.Scaffold630.g17695"/>
</dbReference>
<accession>A0A1I7UNB9</accession>
<dbReference type="Proteomes" id="UP000095282">
    <property type="component" value="Unplaced"/>
</dbReference>
<sequence>MGSLHHNKCRYIVRLLFSLSEYLITQLFDDSTLKYTFSMVGTVLRFKMNSSFDKWRSVEFIRERLELKS</sequence>
<protein>
    <submittedName>
        <fullName evidence="2">Ovule protein</fullName>
    </submittedName>
</protein>
<organism evidence="1 2">
    <name type="scientific">Caenorhabditis tropicalis</name>
    <dbReference type="NCBI Taxonomy" id="1561998"/>
    <lineage>
        <taxon>Eukaryota</taxon>
        <taxon>Metazoa</taxon>
        <taxon>Ecdysozoa</taxon>
        <taxon>Nematoda</taxon>
        <taxon>Chromadorea</taxon>
        <taxon>Rhabditida</taxon>
        <taxon>Rhabditina</taxon>
        <taxon>Rhabditomorpha</taxon>
        <taxon>Rhabditoidea</taxon>
        <taxon>Rhabditidae</taxon>
        <taxon>Peloderinae</taxon>
        <taxon>Caenorhabditis</taxon>
    </lineage>
</organism>
<keyword evidence="1" id="KW-1185">Reference proteome</keyword>
<proteinExistence type="predicted"/>
<dbReference type="AlphaFoldDB" id="A0A1I7UNB9"/>
<evidence type="ECO:0000313" key="1">
    <source>
        <dbReference type="Proteomes" id="UP000095282"/>
    </source>
</evidence>
<name>A0A1I7UNB9_9PELO</name>
<reference evidence="2" key="1">
    <citation type="submission" date="2016-11" db="UniProtKB">
        <authorList>
            <consortium name="WormBaseParasite"/>
        </authorList>
    </citation>
    <scope>IDENTIFICATION</scope>
</reference>